<dbReference type="InterPro" id="IPR005325">
    <property type="entry name" value="DUF308_memb"/>
</dbReference>
<dbReference type="EMBL" id="FOHT01000011">
    <property type="protein sequence ID" value="SET35153.1"/>
    <property type="molecule type" value="Genomic_DNA"/>
</dbReference>
<dbReference type="Proteomes" id="UP000023772">
    <property type="component" value="Chromosome"/>
</dbReference>
<dbReference type="HOGENOM" id="CLU_091585_5_2_10"/>
<dbReference type="RefSeq" id="WP_038562525.1">
    <property type="nucleotide sequence ID" value="NZ_FOHT01000011.1"/>
</dbReference>
<accession>X5DNY6</accession>
<reference evidence="3 5" key="2">
    <citation type="submission" date="2016-10" db="EMBL/GenBank/DDBJ databases">
        <authorList>
            <person name="de Groot N.N."/>
        </authorList>
    </citation>
    <scope>NUCLEOTIDE SEQUENCE [LARGE SCALE GENOMIC DNA]</scope>
    <source>
        <strain evidence="3 5">DSM 25947</strain>
    </source>
</reference>
<organism evidence="3 5">
    <name type="scientific">Draconibacterium orientale</name>
    <dbReference type="NCBI Taxonomy" id="1168034"/>
    <lineage>
        <taxon>Bacteria</taxon>
        <taxon>Pseudomonadati</taxon>
        <taxon>Bacteroidota</taxon>
        <taxon>Bacteroidia</taxon>
        <taxon>Marinilabiliales</taxon>
        <taxon>Prolixibacteraceae</taxon>
        <taxon>Draconibacterium</taxon>
    </lineage>
</organism>
<reference evidence="2 4" key="1">
    <citation type="submission" date="2014-03" db="EMBL/GenBank/DDBJ databases">
        <title>Complete genome sequence of a deeply braunched marine Bacteroidia bacterium Draconibacterium orientale type strain FH5T.</title>
        <authorList>
            <person name="Li X."/>
            <person name="Wang X."/>
            <person name="Xie Z."/>
            <person name="Du Z."/>
            <person name="Chen G."/>
        </authorList>
    </citation>
    <scope>NUCLEOTIDE SEQUENCE [LARGE SCALE GENOMIC DNA]</scope>
    <source>
        <strain evidence="2 4">FH5</strain>
    </source>
</reference>
<feature type="transmembrane region" description="Helical" evidence="1">
    <location>
        <begin position="102"/>
        <end position="123"/>
    </location>
</feature>
<feature type="transmembrane region" description="Helical" evidence="1">
    <location>
        <begin position="40"/>
        <end position="59"/>
    </location>
</feature>
<feature type="transmembrane region" description="Helical" evidence="1">
    <location>
        <begin position="160"/>
        <end position="179"/>
    </location>
</feature>
<feature type="transmembrane region" description="Helical" evidence="1">
    <location>
        <begin position="71"/>
        <end position="90"/>
    </location>
</feature>
<evidence type="ECO:0000313" key="2">
    <source>
        <dbReference type="EMBL" id="AHW62357.1"/>
    </source>
</evidence>
<evidence type="ECO:0000313" key="3">
    <source>
        <dbReference type="EMBL" id="SET35153.1"/>
    </source>
</evidence>
<keyword evidence="1" id="KW-0812">Transmembrane</keyword>
<dbReference type="Pfam" id="PF03729">
    <property type="entry name" value="DUF308"/>
    <property type="match status" value="2"/>
</dbReference>
<sequence length="191" mass="21002">MTESTNKKVAESLWKLIMARGIILIVIGLILLLFPQATLTTLIFILGIYLLIDGIVTLFNTYKQKDVRKNWWWGLITGGLGIIAGLIVVLKPFSSTVLTTSFLMWFLGLVALINGISGVVTGIRINKYHTGARSMIWGGIFSIVLAIILISSPYTSALVVVKIFGSFAIFAGIITIFLANRVKKKAQEIEE</sequence>
<dbReference type="AlphaFoldDB" id="X5DNY6"/>
<name>X5DNY6_9BACT</name>
<gene>
    <name evidence="2" type="ORF">FH5T_20205</name>
    <name evidence="3" type="ORF">SAMN05444285_11140</name>
</gene>
<evidence type="ECO:0000256" key="1">
    <source>
        <dbReference type="SAM" id="Phobius"/>
    </source>
</evidence>
<feature type="transmembrane region" description="Helical" evidence="1">
    <location>
        <begin position="12"/>
        <end position="34"/>
    </location>
</feature>
<dbReference type="PANTHER" id="PTHR34989:SF1">
    <property type="entry name" value="PROTEIN HDED"/>
    <property type="match status" value="1"/>
</dbReference>
<keyword evidence="4" id="KW-1185">Reference proteome</keyword>
<dbReference type="STRING" id="1168034.FH5T_20205"/>
<evidence type="ECO:0000313" key="5">
    <source>
        <dbReference type="Proteomes" id="UP000181981"/>
    </source>
</evidence>
<dbReference type="GO" id="GO:0005886">
    <property type="term" value="C:plasma membrane"/>
    <property type="evidence" value="ECO:0007669"/>
    <property type="project" value="TreeGrafter"/>
</dbReference>
<dbReference type="KEGG" id="dori:FH5T_20205"/>
<keyword evidence="1" id="KW-1133">Transmembrane helix</keyword>
<dbReference type="OrthoDB" id="7059775at2"/>
<proteinExistence type="predicted"/>
<keyword evidence="1" id="KW-0472">Membrane</keyword>
<feature type="transmembrane region" description="Helical" evidence="1">
    <location>
        <begin position="135"/>
        <end position="154"/>
    </location>
</feature>
<dbReference type="Proteomes" id="UP000181981">
    <property type="component" value="Unassembled WGS sequence"/>
</dbReference>
<protein>
    <submittedName>
        <fullName evidence="3">Uncharacterized membrane protein HdeD, DUF308 family</fullName>
    </submittedName>
</protein>
<dbReference type="eggNOG" id="COG3247">
    <property type="taxonomic scope" value="Bacteria"/>
</dbReference>
<evidence type="ECO:0000313" key="4">
    <source>
        <dbReference type="Proteomes" id="UP000023772"/>
    </source>
</evidence>
<dbReference type="PANTHER" id="PTHR34989">
    <property type="entry name" value="PROTEIN HDED"/>
    <property type="match status" value="1"/>
</dbReference>
<dbReference type="InterPro" id="IPR052712">
    <property type="entry name" value="Acid_resist_chaperone_HdeD"/>
</dbReference>
<dbReference type="EMBL" id="CP007451">
    <property type="protein sequence ID" value="AHW62357.1"/>
    <property type="molecule type" value="Genomic_DNA"/>
</dbReference>